<reference evidence="3 4" key="1">
    <citation type="submission" date="2018-03" db="EMBL/GenBank/DDBJ databases">
        <title>Whole genome sequencing of Histamine producing bacteria.</title>
        <authorList>
            <person name="Butler K."/>
        </authorList>
    </citation>
    <scope>NUCLEOTIDE SEQUENCE [LARGE SCALE GENOMIC DNA]</scope>
    <source>
        <strain evidence="3 4">ATCC 19614</strain>
    </source>
</reference>
<dbReference type="EMBL" id="PYOC01000011">
    <property type="protein sequence ID" value="PSV43890.1"/>
    <property type="molecule type" value="Genomic_DNA"/>
</dbReference>
<dbReference type="InterPro" id="IPR011836">
    <property type="entry name" value="YhdP"/>
</dbReference>
<dbReference type="InterPro" id="IPR025263">
    <property type="entry name" value="YhdP_central"/>
</dbReference>
<feature type="domain" description="YhdP central" evidence="2">
    <location>
        <begin position="2"/>
        <end position="1277"/>
    </location>
</feature>
<dbReference type="NCBIfam" id="TIGR02099">
    <property type="entry name" value="YhdP family protein"/>
    <property type="match status" value="1"/>
</dbReference>
<dbReference type="RefSeq" id="WP_107255389.1">
    <property type="nucleotide sequence ID" value="NZ_PYOC01000011.1"/>
</dbReference>
<protein>
    <submittedName>
        <fullName evidence="3">TIGR02099 family protein</fullName>
    </submittedName>
</protein>
<evidence type="ECO:0000313" key="3">
    <source>
        <dbReference type="EMBL" id="PSV43890.1"/>
    </source>
</evidence>
<accession>A0A2T3L3U7</accession>
<keyword evidence="1" id="KW-0812">Transmembrane</keyword>
<dbReference type="Pfam" id="PF13116">
    <property type="entry name" value="YhdP"/>
    <property type="match status" value="1"/>
</dbReference>
<dbReference type="Proteomes" id="UP000241803">
    <property type="component" value="Unassembled WGS sequence"/>
</dbReference>
<organism evidence="3 4">
    <name type="scientific">Photobacterium indicum</name>
    <dbReference type="NCBI Taxonomy" id="81447"/>
    <lineage>
        <taxon>Bacteria</taxon>
        <taxon>Pseudomonadati</taxon>
        <taxon>Pseudomonadota</taxon>
        <taxon>Gammaproteobacteria</taxon>
        <taxon>Vibrionales</taxon>
        <taxon>Vibrionaceae</taxon>
        <taxon>Photobacterium</taxon>
    </lineage>
</organism>
<evidence type="ECO:0000256" key="1">
    <source>
        <dbReference type="SAM" id="Phobius"/>
    </source>
</evidence>
<keyword evidence="1" id="KW-0472">Membrane</keyword>
<name>A0A2T3L3U7_9GAMM</name>
<sequence>MTTVPVRLVRGLMWLVLTLLVLAAIAISGLRIFLPQLNEFREPIRQWASEQAGMSLQIDSVEGHWRSIGPSLMLQGIDIAASDNSESLASVSSIDMQLDIWQSALQFRPIFKNITINQLGIDLTQIPGLDLYADSSQKVPSKQPTTAVQKLERLFFIRLGDFSLTDSKVSLLTPAGEKKQVDISELKWVNVNGEHLAEGVISIADTHLSQLKVIANLSEKGDLPSLSGHIYAQAQNLSITPWLNKQLTKGTEITSSDIGFEVWLDLFDGEITNSRVQIENSKVEWKRADQLHSIQIQQGVVALTPTALTDDVTAWRVDSDDLKIQTDNTQWPDLDLVAQWQPEKWMLAVNSLDIARLQSLASFFPADNSAVSMLNTLRPTGNLTDIRVASTGEESPRFSAKLKHFGMQQWELLPGISKLDADISGDLASGKAVLKLKDDALPYGEVFQAPLKIDNADVTAYWQVNDQGWRLWSDKLHVATPHLKVDGEFRLDFPAEKPAWLSFYGEASLNNAGEAWRYLPTLALGHDLTDYLSAAIRGGKADAAQLLWYGELSDFPYKNHEGIFQAKVPLKKAKFSFDTTWPILTDLQLDLLFENDFMYLDSHHAVTMGATASRVTGASELSPDGHLKLTVDVAAQGDAVRDYMLATPLVDSVGAALTTVKVSGPVTSRFKLDIPFDGTDVRAWGTADFKDNQIAIETPAIQLANVNGQLSFDNDVIKATDLKAFLLEQPINVGFNGKSVDTGYTVDIDLGGNWQVGQLQQQLNDPLLNHVSGQTQWQGVVGVNLYDTGFNYTVDLQAPLSRINSNLPYPLTYEGALSPKQLATVKVTGNAEVLSGEIVVPDAKYQAQISLLQSRPVIKKSFLSIGKGELKPLPLSGHQVRVNSNRINGDQWIDLINEITSDLDQAEATGKKQGMPQIPMPTQLDIQLKTLTLASRDWHDLTFNAQRKLSQWGFTLDSREVKGSAVWVDNNPLKLTLDNVFLNFPKLLSKDKQDKTKYVPQRDIPEATELDKALMTNMPELDLQVNSMWLQGYSLGKVSGKLRKDNNTLVLQNLQVKSGATALNLDAHWTLDGDQNETQIAFDVEGENSSDLMGRFGISGGIQDASFSSYASIQWQGSPWSIHRETLTGEIKTETGQGIISGVGGAGRLLGLFSLDSIMRKLQLDFSGVFDDGLAFNYIKGSGKIENGIFNSDNIKMQALAGDLTIKGSANLVNETVNAQVRFTPDFTSGIPVLTAFAVAPQTALYVFAISTALSPVLDVFTQVNYLVKGPLDSPTVTERSRFKGEVVVPESIDNKK</sequence>
<gene>
    <name evidence="3" type="ORF">C9J47_21800</name>
</gene>
<keyword evidence="4" id="KW-1185">Reference proteome</keyword>
<proteinExistence type="predicted"/>
<keyword evidence="1" id="KW-1133">Transmembrane helix</keyword>
<evidence type="ECO:0000313" key="4">
    <source>
        <dbReference type="Proteomes" id="UP000241803"/>
    </source>
</evidence>
<feature type="transmembrane region" description="Helical" evidence="1">
    <location>
        <begin position="12"/>
        <end position="34"/>
    </location>
</feature>
<dbReference type="PANTHER" id="PTHR38690:SF1">
    <property type="entry name" value="PROTEASE"/>
    <property type="match status" value="1"/>
</dbReference>
<evidence type="ECO:0000259" key="2">
    <source>
        <dbReference type="Pfam" id="PF13116"/>
    </source>
</evidence>
<comment type="caution">
    <text evidence="3">The sequence shown here is derived from an EMBL/GenBank/DDBJ whole genome shotgun (WGS) entry which is preliminary data.</text>
</comment>
<dbReference type="PANTHER" id="PTHR38690">
    <property type="entry name" value="PROTEASE-RELATED"/>
    <property type="match status" value="1"/>
</dbReference>